<dbReference type="AlphaFoldDB" id="A0A6A6PQ58"/>
<sequence>MHSLVHVLTFLLAFASAVLGAPNAKHHQPPGGTAYCYTQQLTSKGNLHYTRWSTWHTCTKTKTSTKTTTTTAVTVSTVTSTTVTTATAPATTNTATDTTTITSTTTSTSTSTASASTATTTTVPAIFAPISDTLPGAVYSPIAASKKKRSDGGNSELDGSLKEARRIPKQGWPGPVQCWSYPSTCVTSTATKTSTTTVHSTSTTTTTTTSTYTTTPGVSTTITVTVNPTTTVLTTVTSTTTMTTTSTVTSPIDAAAACETTAYSNYADYVGTFPIAEADGTGPNYNGYASPDSGNDSVYDCCLAAFADPVGVFFAYQIGQPTGFCNVLEANTCTAGQASDPGNTADLGAAGSTPVYIIGNAACGTVSLTTSE</sequence>
<dbReference type="Proteomes" id="UP000799767">
    <property type="component" value="Unassembled WGS sequence"/>
</dbReference>
<accession>A0A6A6PQ58</accession>
<name>A0A6A6PQ58_9PEZI</name>
<feature type="signal peptide" evidence="1">
    <location>
        <begin position="1"/>
        <end position="20"/>
    </location>
</feature>
<dbReference type="GeneID" id="54478207"/>
<organism evidence="2 3">
    <name type="scientific">Neohortaea acidophila</name>
    <dbReference type="NCBI Taxonomy" id="245834"/>
    <lineage>
        <taxon>Eukaryota</taxon>
        <taxon>Fungi</taxon>
        <taxon>Dikarya</taxon>
        <taxon>Ascomycota</taxon>
        <taxon>Pezizomycotina</taxon>
        <taxon>Dothideomycetes</taxon>
        <taxon>Dothideomycetidae</taxon>
        <taxon>Mycosphaerellales</taxon>
        <taxon>Teratosphaeriaceae</taxon>
        <taxon>Neohortaea</taxon>
    </lineage>
</organism>
<keyword evidence="3" id="KW-1185">Reference proteome</keyword>
<gene>
    <name evidence="2" type="ORF">BDY17DRAFT_324534</name>
</gene>
<evidence type="ECO:0000313" key="2">
    <source>
        <dbReference type="EMBL" id="KAF2482238.1"/>
    </source>
</evidence>
<evidence type="ECO:0008006" key="4">
    <source>
        <dbReference type="Google" id="ProtNLM"/>
    </source>
</evidence>
<feature type="chain" id="PRO_5025568344" description="Apple domain-containing protein" evidence="1">
    <location>
        <begin position="21"/>
        <end position="372"/>
    </location>
</feature>
<reference evidence="2" key="1">
    <citation type="journal article" date="2020" name="Stud. Mycol.">
        <title>101 Dothideomycetes genomes: a test case for predicting lifestyles and emergence of pathogens.</title>
        <authorList>
            <person name="Haridas S."/>
            <person name="Albert R."/>
            <person name="Binder M."/>
            <person name="Bloem J."/>
            <person name="Labutti K."/>
            <person name="Salamov A."/>
            <person name="Andreopoulos B."/>
            <person name="Baker S."/>
            <person name="Barry K."/>
            <person name="Bills G."/>
            <person name="Bluhm B."/>
            <person name="Cannon C."/>
            <person name="Castanera R."/>
            <person name="Culley D."/>
            <person name="Daum C."/>
            <person name="Ezra D."/>
            <person name="Gonzalez J."/>
            <person name="Henrissat B."/>
            <person name="Kuo A."/>
            <person name="Liang C."/>
            <person name="Lipzen A."/>
            <person name="Lutzoni F."/>
            <person name="Magnuson J."/>
            <person name="Mondo S."/>
            <person name="Nolan M."/>
            <person name="Ohm R."/>
            <person name="Pangilinan J."/>
            <person name="Park H.-J."/>
            <person name="Ramirez L."/>
            <person name="Alfaro M."/>
            <person name="Sun H."/>
            <person name="Tritt A."/>
            <person name="Yoshinaga Y."/>
            <person name="Zwiers L.-H."/>
            <person name="Turgeon B."/>
            <person name="Goodwin S."/>
            <person name="Spatafora J."/>
            <person name="Crous P."/>
            <person name="Grigoriev I."/>
        </authorList>
    </citation>
    <scope>NUCLEOTIDE SEQUENCE</scope>
    <source>
        <strain evidence="2">CBS 113389</strain>
    </source>
</reference>
<evidence type="ECO:0000313" key="3">
    <source>
        <dbReference type="Proteomes" id="UP000799767"/>
    </source>
</evidence>
<protein>
    <recommendedName>
        <fullName evidence="4">Apple domain-containing protein</fullName>
    </recommendedName>
</protein>
<dbReference type="EMBL" id="MU001636">
    <property type="protein sequence ID" value="KAF2482238.1"/>
    <property type="molecule type" value="Genomic_DNA"/>
</dbReference>
<evidence type="ECO:0000256" key="1">
    <source>
        <dbReference type="SAM" id="SignalP"/>
    </source>
</evidence>
<keyword evidence="1" id="KW-0732">Signal</keyword>
<proteinExistence type="predicted"/>
<dbReference type="RefSeq" id="XP_033588808.1">
    <property type="nucleotide sequence ID" value="XM_033737205.1"/>
</dbReference>